<dbReference type="PANTHER" id="PTHR46023">
    <property type="entry name" value="LIPASE CLASS 3 PROTEIN-LIKE"/>
    <property type="match status" value="1"/>
</dbReference>
<feature type="region of interest" description="Disordered" evidence="2">
    <location>
        <begin position="425"/>
        <end position="484"/>
    </location>
</feature>
<protein>
    <recommendedName>
        <fullName evidence="6">Sn1-specific diacylglycerol lipase alpha</fullName>
    </recommendedName>
</protein>
<dbReference type="Pfam" id="PF01764">
    <property type="entry name" value="Lipase_3"/>
    <property type="match status" value="1"/>
</dbReference>
<feature type="domain" description="Mono-/di-acylglycerol lipase N-terminal" evidence="4">
    <location>
        <begin position="51"/>
        <end position="130"/>
    </location>
</feature>
<dbReference type="GO" id="GO:0016787">
    <property type="term" value="F:hydrolase activity"/>
    <property type="evidence" value="ECO:0007669"/>
    <property type="project" value="UniProtKB-KW"/>
</dbReference>
<evidence type="ECO:0000256" key="2">
    <source>
        <dbReference type="SAM" id="MobiDB-lite"/>
    </source>
</evidence>
<dbReference type="PANTHER" id="PTHR46023:SF5">
    <property type="entry name" value="OS02G0780700 PROTEIN"/>
    <property type="match status" value="1"/>
</dbReference>
<keyword evidence="1" id="KW-0378">Hydrolase</keyword>
<organism evidence="5">
    <name type="scientific">Opuntia streptacantha</name>
    <name type="common">Prickly pear cactus</name>
    <name type="synonym">Opuntia cardona</name>
    <dbReference type="NCBI Taxonomy" id="393608"/>
    <lineage>
        <taxon>Eukaryota</taxon>
        <taxon>Viridiplantae</taxon>
        <taxon>Streptophyta</taxon>
        <taxon>Embryophyta</taxon>
        <taxon>Tracheophyta</taxon>
        <taxon>Spermatophyta</taxon>
        <taxon>Magnoliopsida</taxon>
        <taxon>eudicotyledons</taxon>
        <taxon>Gunneridae</taxon>
        <taxon>Pentapetalae</taxon>
        <taxon>Caryophyllales</taxon>
        <taxon>Cactineae</taxon>
        <taxon>Cactaceae</taxon>
        <taxon>Opuntioideae</taxon>
        <taxon>Opuntia</taxon>
    </lineage>
</organism>
<dbReference type="GO" id="GO:0016042">
    <property type="term" value="P:lipid catabolic process"/>
    <property type="evidence" value="ECO:0007669"/>
    <property type="project" value="InterPro"/>
</dbReference>
<dbReference type="InterPro" id="IPR002921">
    <property type="entry name" value="Fungal_lipase-type"/>
</dbReference>
<evidence type="ECO:0000256" key="1">
    <source>
        <dbReference type="ARBA" id="ARBA00022801"/>
    </source>
</evidence>
<dbReference type="Pfam" id="PF03893">
    <property type="entry name" value="Lipase3_N"/>
    <property type="match status" value="1"/>
</dbReference>
<dbReference type="CDD" id="cd00519">
    <property type="entry name" value="Lipase_3"/>
    <property type="match status" value="1"/>
</dbReference>
<dbReference type="AlphaFoldDB" id="A0A7C9A759"/>
<accession>A0A7C9A759</accession>
<proteinExistence type="predicted"/>
<reference evidence="5" key="1">
    <citation type="journal article" date="2013" name="J. Plant Res.">
        <title>Effect of fungi and light on seed germination of three Opuntia species from semiarid lands of central Mexico.</title>
        <authorList>
            <person name="Delgado-Sanchez P."/>
            <person name="Jimenez-Bremont J.F."/>
            <person name="Guerrero-Gonzalez Mde L."/>
            <person name="Flores J."/>
        </authorList>
    </citation>
    <scope>NUCLEOTIDE SEQUENCE</scope>
    <source>
        <tissue evidence="5">Cladode</tissue>
    </source>
</reference>
<dbReference type="InterPro" id="IPR005592">
    <property type="entry name" value="Mono/diacylglycerol_lipase_N"/>
</dbReference>
<evidence type="ECO:0008006" key="6">
    <source>
        <dbReference type="Google" id="ProtNLM"/>
    </source>
</evidence>
<dbReference type="EMBL" id="GISG01204449">
    <property type="protein sequence ID" value="MBA4659590.1"/>
    <property type="molecule type" value="Transcribed_RNA"/>
</dbReference>
<feature type="compositionally biased region" description="Polar residues" evidence="2">
    <location>
        <begin position="425"/>
        <end position="454"/>
    </location>
</feature>
<evidence type="ECO:0000259" key="3">
    <source>
        <dbReference type="Pfam" id="PF01764"/>
    </source>
</evidence>
<sequence length="653" mass="70910">MATATMATAAGAAALLYYTLNKKLQSGACDMDEVENGGHVNSNGPPLGIERVSTRLIRAPATWLETISTLSETLRFTYSETLGKWPIGDLAFGISFLLKRQGNLCVEDVFGGVDSVQLKGPEIVAELKYLLNLLTLCWHFSKKPFPLFLEETGYSEEDVLIQEPKAGILKPAFTVLVDHKAKCFLLLIRGTHSIKDTLTAVTGAVVPFHHAVVHEGGVSDLVLGYAHCGMVAAARWIAKLATPCIIKALHQYPDYKLKIVGHSLGGGTAALLTYILREQKELSSTTCVTFAPAACMTWELAESGIGVITSIINGADLVPTFSAASVDDLRAEVTASAWLNDLRNQIEQTRILSTVYRSASAIGSRLPSIASAKAKVAGAGAVLRPVSNGTQAVMRRAQSMAHAALRPPKMLSSWSCIGPRRRANAIQSDGQEPSMEPSSSTEIGTSEPLSTSPCDSAPDIVELPVSSSDGLDWDSEASCSHSSSNIHHELDVDVADGESLAEQCRNEDVMTEVDLWHQLEHELYDRAEGVEGDVEKEIREEEEAAMQEVGASEPEGSPPLIKEAHRFFPPGKIMHIITLHERDEENERSSSSSSSSDGGDRHSSVGIFQTPRSLYSKLRLSHSMISDHFMPVYRRQIEKLIGELEKQLEPELE</sequence>
<dbReference type="SUPFAM" id="SSF53474">
    <property type="entry name" value="alpha/beta-Hydrolases"/>
    <property type="match status" value="1"/>
</dbReference>
<name>A0A7C9A759_OPUST</name>
<feature type="region of interest" description="Disordered" evidence="2">
    <location>
        <begin position="582"/>
        <end position="606"/>
    </location>
</feature>
<evidence type="ECO:0000259" key="4">
    <source>
        <dbReference type="Pfam" id="PF03893"/>
    </source>
</evidence>
<dbReference type="Gene3D" id="3.40.50.1820">
    <property type="entry name" value="alpha/beta hydrolase"/>
    <property type="match status" value="1"/>
</dbReference>
<dbReference type="InterPro" id="IPR029058">
    <property type="entry name" value="AB_hydrolase_fold"/>
</dbReference>
<feature type="domain" description="Fungal lipase-type" evidence="3">
    <location>
        <begin position="186"/>
        <end position="323"/>
    </location>
</feature>
<feature type="region of interest" description="Disordered" evidence="2">
    <location>
        <begin position="541"/>
        <end position="560"/>
    </location>
</feature>
<reference evidence="5" key="2">
    <citation type="submission" date="2020-07" db="EMBL/GenBank/DDBJ databases">
        <authorList>
            <person name="Vera ALvarez R."/>
            <person name="Arias-Moreno D.M."/>
            <person name="Jimenez-Jacinto V."/>
            <person name="Jimenez-Bremont J.F."/>
            <person name="Swaminathan K."/>
            <person name="Moose S.P."/>
            <person name="Guerrero-Gonzalez M.L."/>
            <person name="Marino-Ramirez L."/>
            <person name="Landsman D."/>
            <person name="Rodriguez-Kessler M."/>
            <person name="Delgado-Sanchez P."/>
        </authorList>
    </citation>
    <scope>NUCLEOTIDE SEQUENCE</scope>
    <source>
        <tissue evidence="5">Cladode</tissue>
    </source>
</reference>
<evidence type="ECO:0000313" key="5">
    <source>
        <dbReference type="EMBL" id="MBA4659590.1"/>
    </source>
</evidence>